<dbReference type="Gene3D" id="3.90.780.10">
    <property type="entry name" value="5'-Nucleotidase, C-terminal domain"/>
    <property type="match status" value="1"/>
</dbReference>
<sequence>MSLRFLHYSDVENAHDDPERIGRLAGALRELAGDDTVVAGTGDNTSPGVLPLVTEGMQAVDFFEAAGTDVETFGNHDFDYGVEATRRVVAASPQTWVSANVREDGERFAADEGVVPWLTIDRAGTTVGVTGVTDPKTPSINPNAGAVTFEDPIAAVREAEAELRAAGAEHVVVLSHLGNGDQELAVETDVDVVLGGHVHTELQERIEGTLLTRPGVNGEVVYEVELGRDPAVTRHRVADFGVNESVAGALRERESDAALDEVVAHVADPIERSEATTFRGESRIGNFVADAYRWAGDADVGLQNSGGIRSGPALDGDVTVADLVSVVPFDEPVAVAELTGEELRTVLRQSHGATVGFGEADWWHSHVSGVELVWDTTREELAEVTVGGDPLDPDASYTVATNDYIFHTDHEFPLLDHDHRTGTLDTQYEVLAAYARAFGIDPDVEGRVRRRPTKEA</sequence>
<dbReference type="InterPro" id="IPR029052">
    <property type="entry name" value="Metallo-depent_PP-like"/>
</dbReference>
<evidence type="ECO:0000313" key="5">
    <source>
        <dbReference type="Proteomes" id="UP001500194"/>
    </source>
</evidence>
<dbReference type="InterPro" id="IPR008334">
    <property type="entry name" value="5'-Nucleotdase_C"/>
</dbReference>
<feature type="domain" description="5'-Nucleotidase C-terminal" evidence="3">
    <location>
        <begin position="262"/>
        <end position="416"/>
    </location>
</feature>
<dbReference type="SUPFAM" id="SSF56300">
    <property type="entry name" value="Metallo-dependent phosphatases"/>
    <property type="match status" value="1"/>
</dbReference>
<dbReference type="PANTHER" id="PTHR11575">
    <property type="entry name" value="5'-NUCLEOTIDASE-RELATED"/>
    <property type="match status" value="1"/>
</dbReference>
<proteinExistence type="predicted"/>
<reference evidence="4 5" key="1">
    <citation type="journal article" date="2019" name="Int. J. Syst. Evol. Microbiol.">
        <title>The Global Catalogue of Microorganisms (GCM) 10K type strain sequencing project: providing services to taxonomists for standard genome sequencing and annotation.</title>
        <authorList>
            <consortium name="The Broad Institute Genomics Platform"/>
            <consortium name="The Broad Institute Genome Sequencing Center for Infectious Disease"/>
            <person name="Wu L."/>
            <person name="Ma J."/>
        </authorList>
    </citation>
    <scope>NUCLEOTIDE SEQUENCE [LARGE SCALE GENOMIC DNA]</scope>
    <source>
        <strain evidence="4 5">JCM 16327</strain>
    </source>
</reference>
<dbReference type="AlphaFoldDB" id="A0AAV3SY12"/>
<comment type="caution">
    <text evidence="4">The sequence shown here is derived from an EMBL/GenBank/DDBJ whole genome shotgun (WGS) entry which is preliminary data.</text>
</comment>
<evidence type="ECO:0000256" key="1">
    <source>
        <dbReference type="ARBA" id="ARBA00022729"/>
    </source>
</evidence>
<dbReference type="Proteomes" id="UP001500194">
    <property type="component" value="Unassembled WGS sequence"/>
</dbReference>
<name>A0AAV3SY12_9EURY</name>
<feature type="domain" description="Calcineurin-like phosphoesterase" evidence="2">
    <location>
        <begin position="3"/>
        <end position="200"/>
    </location>
</feature>
<gene>
    <name evidence="4" type="ORF">GCM10009019_03180</name>
</gene>
<evidence type="ECO:0000313" key="4">
    <source>
        <dbReference type="EMBL" id="GAA0644582.1"/>
    </source>
</evidence>
<dbReference type="InterPro" id="IPR006179">
    <property type="entry name" value="5_nucleotidase/apyrase"/>
</dbReference>
<dbReference type="InterPro" id="IPR004843">
    <property type="entry name" value="Calcineurin-like_PHP"/>
</dbReference>
<dbReference type="Pfam" id="PF00149">
    <property type="entry name" value="Metallophos"/>
    <property type="match status" value="1"/>
</dbReference>
<dbReference type="GO" id="GO:0009166">
    <property type="term" value="P:nucleotide catabolic process"/>
    <property type="evidence" value="ECO:0007669"/>
    <property type="project" value="InterPro"/>
</dbReference>
<dbReference type="SUPFAM" id="SSF55816">
    <property type="entry name" value="5'-nucleotidase (syn. UDP-sugar hydrolase), C-terminal domain"/>
    <property type="match status" value="1"/>
</dbReference>
<accession>A0AAV3SY12</accession>
<dbReference type="GO" id="GO:0016787">
    <property type="term" value="F:hydrolase activity"/>
    <property type="evidence" value="ECO:0007669"/>
    <property type="project" value="InterPro"/>
</dbReference>
<dbReference type="EMBL" id="BAAADU010000002">
    <property type="protein sequence ID" value="GAA0644582.1"/>
    <property type="molecule type" value="Genomic_DNA"/>
</dbReference>
<protein>
    <submittedName>
        <fullName evidence="4">5'-nucleotidase C-terminal domain-containing protein</fullName>
    </submittedName>
</protein>
<dbReference type="RefSeq" id="WP_227261963.1">
    <property type="nucleotide sequence ID" value="NZ_BAAADU010000002.1"/>
</dbReference>
<dbReference type="Pfam" id="PF02872">
    <property type="entry name" value="5_nucleotid_C"/>
    <property type="match status" value="1"/>
</dbReference>
<organism evidence="4 5">
    <name type="scientific">Salarchaeum japonicum</name>
    <dbReference type="NCBI Taxonomy" id="555573"/>
    <lineage>
        <taxon>Archaea</taxon>
        <taxon>Methanobacteriati</taxon>
        <taxon>Methanobacteriota</taxon>
        <taxon>Stenosarchaea group</taxon>
        <taxon>Halobacteria</taxon>
        <taxon>Halobacteriales</taxon>
        <taxon>Halobacteriaceae</taxon>
    </lineage>
</organism>
<dbReference type="PRINTS" id="PR01607">
    <property type="entry name" value="APYRASEFAMLY"/>
</dbReference>
<dbReference type="CDD" id="cd00845">
    <property type="entry name" value="MPP_UshA_N_like"/>
    <property type="match status" value="1"/>
</dbReference>
<evidence type="ECO:0000259" key="3">
    <source>
        <dbReference type="Pfam" id="PF02872"/>
    </source>
</evidence>
<dbReference type="PANTHER" id="PTHR11575:SF24">
    <property type="entry name" value="5'-NUCLEOTIDASE"/>
    <property type="match status" value="1"/>
</dbReference>
<keyword evidence="1" id="KW-0732">Signal</keyword>
<dbReference type="GeneID" id="68572568"/>
<dbReference type="Gene3D" id="3.60.21.10">
    <property type="match status" value="1"/>
</dbReference>
<evidence type="ECO:0000259" key="2">
    <source>
        <dbReference type="Pfam" id="PF00149"/>
    </source>
</evidence>
<keyword evidence="5" id="KW-1185">Reference proteome</keyword>
<dbReference type="InterPro" id="IPR036907">
    <property type="entry name" value="5'-Nucleotdase_C_sf"/>
</dbReference>